<dbReference type="EMBL" id="JAWDIU010000001">
    <property type="protein sequence ID" value="MDU0325292.1"/>
    <property type="molecule type" value="Genomic_DNA"/>
</dbReference>
<protein>
    <recommendedName>
        <fullName evidence="3">DUF317 domain-containing protein</fullName>
    </recommendedName>
</protein>
<accession>A0ABU3RQV6</accession>
<evidence type="ECO:0008006" key="3">
    <source>
        <dbReference type="Google" id="ProtNLM"/>
    </source>
</evidence>
<gene>
    <name evidence="1" type="ORF">RWH43_00850</name>
</gene>
<evidence type="ECO:0000313" key="1">
    <source>
        <dbReference type="EMBL" id="MDU0325292.1"/>
    </source>
</evidence>
<sequence>MSNGERWTDHDDAQVVAEGLPTQSPVRAVQALLNALTSDDPEAGVVLTSLVTPENADQWGPGFADGRRWADAAEIRISTSPRYGYNAPDVAYVKLVPEDGRPWVVGVARDDDALAWVSLVWRPEISHWGPLASWRVHSIGAPIDVSEMPRTAEGVDPRTL</sequence>
<organism evidence="1 2">
    <name type="scientific">Microbacterium algihabitans</name>
    <dbReference type="NCBI Taxonomy" id="3075992"/>
    <lineage>
        <taxon>Bacteria</taxon>
        <taxon>Bacillati</taxon>
        <taxon>Actinomycetota</taxon>
        <taxon>Actinomycetes</taxon>
        <taxon>Micrococcales</taxon>
        <taxon>Microbacteriaceae</taxon>
        <taxon>Microbacterium</taxon>
    </lineage>
</organism>
<evidence type="ECO:0000313" key="2">
    <source>
        <dbReference type="Proteomes" id="UP001256673"/>
    </source>
</evidence>
<name>A0ABU3RQV6_9MICO</name>
<dbReference type="RefSeq" id="WP_316000417.1">
    <property type="nucleotide sequence ID" value="NZ_JAWDIU010000001.1"/>
</dbReference>
<proteinExistence type="predicted"/>
<reference evidence="1 2" key="1">
    <citation type="submission" date="2023-09" db="EMBL/GenBank/DDBJ databases">
        <title>Microbacterium fusihabitans sp. nov., Microbacterium phycihabitans sp. nov., and Microbacterium cervinum sp. nov., isolated from dried seaweeds of beach.</title>
        <authorList>
            <person name="Lee S.D."/>
        </authorList>
    </citation>
    <scope>NUCLEOTIDE SEQUENCE [LARGE SCALE GENOMIC DNA]</scope>
    <source>
        <strain evidence="1 2">KSW2-21</strain>
    </source>
</reference>
<dbReference type="Proteomes" id="UP001256673">
    <property type="component" value="Unassembled WGS sequence"/>
</dbReference>
<comment type="caution">
    <text evidence="1">The sequence shown here is derived from an EMBL/GenBank/DDBJ whole genome shotgun (WGS) entry which is preliminary data.</text>
</comment>
<keyword evidence="2" id="KW-1185">Reference proteome</keyword>